<dbReference type="InterPro" id="IPR002227">
    <property type="entry name" value="Tyrosinase_Cu-bd"/>
</dbReference>
<feature type="domain" description="Tyrosinase copper-binding" evidence="4">
    <location>
        <begin position="237"/>
        <end position="248"/>
    </location>
</feature>
<evidence type="ECO:0000256" key="1">
    <source>
        <dbReference type="ARBA" id="ARBA00022723"/>
    </source>
</evidence>
<dbReference type="EMBL" id="JBHSEK010000005">
    <property type="protein sequence ID" value="MFC4490050.1"/>
    <property type="molecule type" value="Genomic_DNA"/>
</dbReference>
<sequence>MVRVRKDILKMSNPWDPIVLWYARAVREMQKRPIKDPTSWRYLAAIHGFDSQLWQQHGYLQAGEALPSPADQNTYWRQCQHQSWYFMPWHRGYLAAFEAIVLAEIVKLGGPADWALPYWNYSDSANAKARDLPTCFQSKTLPDGSVNPLWLAQRYGWNNQPNHITLRPETVQLTALKDAQFIGTANGIPPGYGGPQTPFWHGGGNSGGLENLPHNPVHTNIGGRNGLMSDPDLAGLDPVFWIHHSNIDRLWQVWLNRNPGHQNPGSDNWLEGPVNRKFAMPRPSGSGYTFVAKDVLNTQAPNLNYVYQDVSDPLGGASRVAQRMQTLAAVHPDIAAASTMANNPKTELLGANTAAIKLSNNTVHAQMQLDSGAKNKVLSSFQASQAATRQLQAPQNAAPPQEPDRVFLSLENIRCKVDGGTFNVYVGLPPGADPAQYPQNLAGTIALFGARKASQAEHGGNGVSQVLEITDIVDRMCQSQTLDTAPMEVQLVPVSDIEDDDEVTIGRISVYRHGR</sequence>
<dbReference type="RefSeq" id="WP_231460940.1">
    <property type="nucleotide sequence ID" value="NZ_JAJOHW010000011.1"/>
</dbReference>
<dbReference type="PROSITE" id="PS00498">
    <property type="entry name" value="TYROSINASE_2"/>
    <property type="match status" value="1"/>
</dbReference>
<dbReference type="InterPro" id="IPR008922">
    <property type="entry name" value="Di-copper_centre_dom_sf"/>
</dbReference>
<name>A0ABV8ZU72_9NEIS</name>
<dbReference type="PANTHER" id="PTHR11474:SF76">
    <property type="entry name" value="SHKT DOMAIN-CONTAINING PROTEIN"/>
    <property type="match status" value="1"/>
</dbReference>
<dbReference type="PROSITE" id="PS00497">
    <property type="entry name" value="TYROSINASE_1"/>
    <property type="match status" value="1"/>
</dbReference>
<feature type="domain" description="Tyrosinase copper-binding" evidence="3">
    <location>
        <begin position="81"/>
        <end position="98"/>
    </location>
</feature>
<gene>
    <name evidence="5" type="ORF">ACFO0R_10500</name>
</gene>
<accession>A0ABV8ZU72</accession>
<evidence type="ECO:0000259" key="3">
    <source>
        <dbReference type="PROSITE" id="PS00497"/>
    </source>
</evidence>
<evidence type="ECO:0000256" key="2">
    <source>
        <dbReference type="ARBA" id="ARBA00023008"/>
    </source>
</evidence>
<proteinExistence type="predicted"/>
<dbReference type="Proteomes" id="UP001595999">
    <property type="component" value="Unassembled WGS sequence"/>
</dbReference>
<keyword evidence="2" id="KW-0186">Copper</keyword>
<keyword evidence="1" id="KW-0479">Metal-binding</keyword>
<evidence type="ECO:0000259" key="4">
    <source>
        <dbReference type="PROSITE" id="PS00498"/>
    </source>
</evidence>
<dbReference type="Gene3D" id="1.10.1280.10">
    <property type="entry name" value="Di-copper center containing domain from catechol oxidase"/>
    <property type="match status" value="1"/>
</dbReference>
<dbReference type="SUPFAM" id="SSF48056">
    <property type="entry name" value="Di-copper centre-containing domain"/>
    <property type="match status" value="1"/>
</dbReference>
<protein>
    <submittedName>
        <fullName evidence="5">Tyrosinase family protein</fullName>
    </submittedName>
</protein>
<dbReference type="PRINTS" id="PR00092">
    <property type="entry name" value="TYROSINASE"/>
</dbReference>
<keyword evidence="6" id="KW-1185">Reference proteome</keyword>
<dbReference type="Pfam" id="PF25271">
    <property type="entry name" value="DUF7868"/>
    <property type="match status" value="1"/>
</dbReference>
<dbReference type="PANTHER" id="PTHR11474">
    <property type="entry name" value="TYROSINASE FAMILY MEMBER"/>
    <property type="match status" value="1"/>
</dbReference>
<evidence type="ECO:0000313" key="6">
    <source>
        <dbReference type="Proteomes" id="UP001595999"/>
    </source>
</evidence>
<evidence type="ECO:0000313" key="5">
    <source>
        <dbReference type="EMBL" id="MFC4490050.1"/>
    </source>
</evidence>
<organism evidence="5 6">
    <name type="scientific">Chromobacterium aquaticum</name>
    <dbReference type="NCBI Taxonomy" id="467180"/>
    <lineage>
        <taxon>Bacteria</taxon>
        <taxon>Pseudomonadati</taxon>
        <taxon>Pseudomonadota</taxon>
        <taxon>Betaproteobacteria</taxon>
        <taxon>Neisseriales</taxon>
        <taxon>Chromobacteriaceae</taxon>
        <taxon>Chromobacterium</taxon>
    </lineage>
</organism>
<dbReference type="InterPro" id="IPR057190">
    <property type="entry name" value="DUF7868"/>
</dbReference>
<dbReference type="InterPro" id="IPR050316">
    <property type="entry name" value="Tyrosinase/Hemocyanin"/>
</dbReference>
<comment type="caution">
    <text evidence="5">The sequence shown here is derived from an EMBL/GenBank/DDBJ whole genome shotgun (WGS) entry which is preliminary data.</text>
</comment>
<reference evidence="6" key="1">
    <citation type="journal article" date="2019" name="Int. J. Syst. Evol. Microbiol.">
        <title>The Global Catalogue of Microorganisms (GCM) 10K type strain sequencing project: providing services to taxonomists for standard genome sequencing and annotation.</title>
        <authorList>
            <consortium name="The Broad Institute Genomics Platform"/>
            <consortium name="The Broad Institute Genome Sequencing Center for Infectious Disease"/>
            <person name="Wu L."/>
            <person name="Ma J."/>
        </authorList>
    </citation>
    <scope>NUCLEOTIDE SEQUENCE [LARGE SCALE GENOMIC DNA]</scope>
    <source>
        <strain evidence="6">CGMCC 4.7608</strain>
    </source>
</reference>
<dbReference type="Pfam" id="PF00264">
    <property type="entry name" value="Tyrosinase"/>
    <property type="match status" value="1"/>
</dbReference>